<dbReference type="SMART" id="SM00733">
    <property type="entry name" value="Mterf"/>
    <property type="match status" value="6"/>
</dbReference>
<keyword evidence="5" id="KW-1185">Reference proteome</keyword>
<name>A0AAN9EXW1_CLITE</name>
<dbReference type="GO" id="GO:0006353">
    <property type="term" value="P:DNA-templated transcription termination"/>
    <property type="evidence" value="ECO:0007669"/>
    <property type="project" value="UniProtKB-KW"/>
</dbReference>
<keyword evidence="3" id="KW-0809">Transit peptide</keyword>
<dbReference type="FunFam" id="1.25.70.10:FF:000001">
    <property type="entry name" value="Mitochondrial transcription termination factor-like"/>
    <property type="match status" value="1"/>
</dbReference>
<dbReference type="InterPro" id="IPR003690">
    <property type="entry name" value="MTERF"/>
</dbReference>
<keyword evidence="2" id="KW-0806">Transcription termination</keyword>
<dbReference type="Pfam" id="PF02536">
    <property type="entry name" value="mTERF"/>
    <property type="match status" value="2"/>
</dbReference>
<evidence type="ECO:0000313" key="4">
    <source>
        <dbReference type="EMBL" id="KAK7264601.1"/>
    </source>
</evidence>
<organism evidence="4 5">
    <name type="scientific">Clitoria ternatea</name>
    <name type="common">Butterfly pea</name>
    <dbReference type="NCBI Taxonomy" id="43366"/>
    <lineage>
        <taxon>Eukaryota</taxon>
        <taxon>Viridiplantae</taxon>
        <taxon>Streptophyta</taxon>
        <taxon>Embryophyta</taxon>
        <taxon>Tracheophyta</taxon>
        <taxon>Spermatophyta</taxon>
        <taxon>Magnoliopsida</taxon>
        <taxon>eudicotyledons</taxon>
        <taxon>Gunneridae</taxon>
        <taxon>Pentapetalae</taxon>
        <taxon>rosids</taxon>
        <taxon>fabids</taxon>
        <taxon>Fabales</taxon>
        <taxon>Fabaceae</taxon>
        <taxon>Papilionoideae</taxon>
        <taxon>50 kb inversion clade</taxon>
        <taxon>NPAAA clade</taxon>
        <taxon>indigoferoid/millettioid clade</taxon>
        <taxon>Phaseoleae</taxon>
        <taxon>Clitoria</taxon>
    </lineage>
</organism>
<dbReference type="AlphaFoldDB" id="A0AAN9EXW1"/>
<accession>A0AAN9EXW1</accession>
<dbReference type="PANTHER" id="PTHR13068:SF224">
    <property type="entry name" value="TRANSCRIPTION TERMINATION FACTOR FAMILY PROTEIN"/>
    <property type="match status" value="1"/>
</dbReference>
<sequence length="390" mass="44713">MRDSFRKSVFHIIGTLVIVRTSTQTQKVRRVPFSSCYTTATATATATSTATDTGTSKEQSFTVNYLINNLGFYPDSALSASKYIRLKNSEQPDSVAAFFRNYGFSDSQLNVVFQKLPAVLLSNPTKTLSPKLHFLLSKGASTSQLIRIVSTNPIFLRRSLQNRSIPNFNLLKGFLQSDERTVLSIQRNPFLICSDTLQHQINFLLDAGFRKPGIVMLLHQWPSLLNCHIDCLRNKVGEVRKLGFDPSKSNFVPAMYAKELFKTTQDKKVELYKRWGWTDDAISKAFVKHPFCMLVSEQKIEEVFEFFVNHIGWEPLALARYPVFFSLSLRKRSIPRASVLQFLLSRDLIRSAKSKRPYVLTENMFLQNYVTKFKDEAPQLLKLYEEKMNL</sequence>
<dbReference type="GO" id="GO:0003676">
    <property type="term" value="F:nucleic acid binding"/>
    <property type="evidence" value="ECO:0007669"/>
    <property type="project" value="InterPro"/>
</dbReference>
<proteinExistence type="inferred from homology"/>
<evidence type="ECO:0000313" key="5">
    <source>
        <dbReference type="Proteomes" id="UP001359559"/>
    </source>
</evidence>
<evidence type="ECO:0000256" key="1">
    <source>
        <dbReference type="ARBA" id="ARBA00007692"/>
    </source>
</evidence>
<dbReference type="InterPro" id="IPR038538">
    <property type="entry name" value="MTERF_sf"/>
</dbReference>
<dbReference type="PANTHER" id="PTHR13068">
    <property type="entry name" value="CGI-12 PROTEIN-RELATED"/>
    <property type="match status" value="1"/>
</dbReference>
<comment type="similarity">
    <text evidence="1">Belongs to the mTERF family.</text>
</comment>
<protein>
    <submittedName>
        <fullName evidence="4">Uncharacterized protein</fullName>
    </submittedName>
</protein>
<dbReference type="EMBL" id="JAYKXN010000008">
    <property type="protein sequence ID" value="KAK7264601.1"/>
    <property type="molecule type" value="Genomic_DNA"/>
</dbReference>
<reference evidence="4 5" key="1">
    <citation type="submission" date="2024-01" db="EMBL/GenBank/DDBJ databases">
        <title>The genomes of 5 underutilized Papilionoideae crops provide insights into root nodulation and disease resistance.</title>
        <authorList>
            <person name="Yuan L."/>
        </authorList>
    </citation>
    <scope>NUCLEOTIDE SEQUENCE [LARGE SCALE GENOMIC DNA]</scope>
    <source>
        <strain evidence="4">LY-2023</strain>
        <tissue evidence="4">Leaf</tissue>
    </source>
</reference>
<keyword evidence="2" id="KW-0804">Transcription</keyword>
<gene>
    <name evidence="4" type="ORF">RJT34_32210</name>
</gene>
<dbReference type="Gene3D" id="1.25.70.10">
    <property type="entry name" value="Transcription termination factor 3, mitochondrial"/>
    <property type="match status" value="1"/>
</dbReference>
<evidence type="ECO:0000256" key="2">
    <source>
        <dbReference type="ARBA" id="ARBA00022472"/>
    </source>
</evidence>
<comment type="caution">
    <text evidence="4">The sequence shown here is derived from an EMBL/GenBank/DDBJ whole genome shotgun (WGS) entry which is preliminary data.</text>
</comment>
<evidence type="ECO:0000256" key="3">
    <source>
        <dbReference type="ARBA" id="ARBA00022946"/>
    </source>
</evidence>
<dbReference type="Proteomes" id="UP001359559">
    <property type="component" value="Unassembled WGS sequence"/>
</dbReference>
<keyword evidence="2" id="KW-0805">Transcription regulation</keyword>